<evidence type="ECO:0000256" key="1">
    <source>
        <dbReference type="ARBA" id="ARBA00004964"/>
    </source>
</evidence>
<dbReference type="Pfam" id="PF05693">
    <property type="entry name" value="Glycogen_syn"/>
    <property type="match status" value="1"/>
</dbReference>
<dbReference type="PANTHER" id="PTHR10176:SF3">
    <property type="entry name" value="GLYCOGEN [STARCH] SYNTHASE"/>
    <property type="match status" value="1"/>
</dbReference>
<keyword evidence="3 8" id="KW-0328">Glycosyltransferase</keyword>
<keyword evidence="4 8" id="KW-0808">Transferase</keyword>
<dbReference type="EC" id="2.4.1.11" evidence="8"/>
<evidence type="ECO:0000256" key="4">
    <source>
        <dbReference type="ARBA" id="ARBA00022679"/>
    </source>
</evidence>
<evidence type="ECO:0000256" key="3">
    <source>
        <dbReference type="ARBA" id="ARBA00022676"/>
    </source>
</evidence>
<dbReference type="CDD" id="cd03793">
    <property type="entry name" value="GT3_GSY2-like"/>
    <property type="match status" value="1"/>
</dbReference>
<dbReference type="Proteomes" id="UP001176521">
    <property type="component" value="Unassembled WGS sequence"/>
</dbReference>
<name>A0AAN6GAC5_9BASI</name>
<evidence type="ECO:0000256" key="6">
    <source>
        <dbReference type="ARBA" id="ARBA00043883"/>
    </source>
</evidence>
<feature type="region of interest" description="Disordered" evidence="9">
    <location>
        <begin position="676"/>
        <end position="741"/>
    </location>
</feature>
<dbReference type="InterPro" id="IPR008631">
    <property type="entry name" value="Glycogen_synth"/>
</dbReference>
<evidence type="ECO:0000256" key="9">
    <source>
        <dbReference type="SAM" id="MobiDB-lite"/>
    </source>
</evidence>
<dbReference type="PANTHER" id="PTHR10176">
    <property type="entry name" value="GLYCOGEN SYNTHASE"/>
    <property type="match status" value="1"/>
</dbReference>
<comment type="catalytic activity">
    <reaction evidence="7">
        <text>[(1-&gt;4)-alpha-D-glucosyl](n) + UDP-alpha-D-glucose = [(1-&gt;4)-alpha-D-glucosyl](n+1) + UDP + H(+)</text>
        <dbReference type="Rhea" id="RHEA:18549"/>
        <dbReference type="Rhea" id="RHEA-COMP:9584"/>
        <dbReference type="Rhea" id="RHEA-COMP:9587"/>
        <dbReference type="ChEBI" id="CHEBI:15378"/>
        <dbReference type="ChEBI" id="CHEBI:15444"/>
        <dbReference type="ChEBI" id="CHEBI:58223"/>
        <dbReference type="ChEBI" id="CHEBI:58885"/>
        <dbReference type="EC" id="2.4.1.11"/>
    </reaction>
    <physiologicalReaction direction="left-to-right" evidence="7">
        <dbReference type="Rhea" id="RHEA:18550"/>
    </physiologicalReaction>
</comment>
<evidence type="ECO:0000256" key="7">
    <source>
        <dbReference type="ARBA" id="ARBA00047345"/>
    </source>
</evidence>
<accession>A0AAN6GAC5</accession>
<comment type="pathway">
    <text evidence="1 8">Glycan biosynthesis; glycogen biosynthesis.</text>
</comment>
<sequence>MAELAERRDVTNPLLFECAWEVANKVGGIYTVIKTKAPVTAQEYGDRYILIGPLSYKTAPMEVEAMEPDSEPLRLTLAAMKERGVKYLYGRWLIERAPRVLLFDTGSMFHRLDEWKTDLWNTAGIPTPPNDQETNETVIFGYLVAWFLGEFVNHERKKAVIGHFHEWQAGLAIPLCRKRRIDVTTIFTTHATLLGRYLCAGSVDFYNNLQYFDVDHEAGKRGIYHRYCIERSSTHCADVFTTVSHITAFESEHLLKRKPDGVLPNGLNVIKFSAMHEFQNMHATAKHKINEFIKGHFYGHYDFDLENTLYFFTAGRYEYRNKGVDMFIESLARLNHKLQKANSKTTVVAFIIMPAQTHSYTVEALKGQAVTKQLRDTIEQIQTRIGERLFERTARYTGEGGADIIDPTTLLSEQDKILLKRRIFALKRNSLPPVTTHNMTNDHDDPILNQIRRVQLFNRPQDRVKIIFHPEFLNANNPILGLDYEDFVRGCHLGVFPSYYEPWGYTPAECTVMGIPSITTNLSGFGCFMEDMIENSEDYGIYIVDRRMKSVEESVDQLTDQMFKYAQKTRRQRINQRNRTERLSDLLDWKKLGLEYAKARQLALRRAYPDSFDDDEDESYFDESNSKIPPPLSMPGSPRLNSGMKTPGDFGTLAEDMGALSTSDYRGNAFWKALNQNEDDEEEAPFRMPLAIKNRSRGTSVGSFSGASTPGAPSSQTLTNQDLDKADEALRLGAGAGTNGH</sequence>
<keyword evidence="5 8" id="KW-0320">Glycogen biosynthesis</keyword>
<feature type="region of interest" description="Disordered" evidence="9">
    <location>
        <begin position="614"/>
        <end position="643"/>
    </location>
</feature>
<dbReference type="EMBL" id="JAPDMQ010000369">
    <property type="protein sequence ID" value="KAK0526055.1"/>
    <property type="molecule type" value="Genomic_DNA"/>
</dbReference>
<dbReference type="AlphaFoldDB" id="A0AAN6GAC5"/>
<dbReference type="SUPFAM" id="SSF53756">
    <property type="entry name" value="UDP-Glycosyltransferase/glycogen phosphorylase"/>
    <property type="match status" value="2"/>
</dbReference>
<comment type="function">
    <text evidence="6">Glycogen synthase participates in the glycogen biosynthetic process along with glycogenin and glycogen branching enzyme. Extends the primer composed of a few glucose units formed by glycogenin by adding new glucose units to it. In this context, glycogen synthase transfers the glycosyl residue from UDP-Glc to the non-reducing end of alpha-1,4-glucan.</text>
</comment>
<gene>
    <name evidence="10" type="primary">GSY1</name>
    <name evidence="10" type="ORF">OC842_005311</name>
</gene>
<organism evidence="10 11">
    <name type="scientific">Tilletia horrida</name>
    <dbReference type="NCBI Taxonomy" id="155126"/>
    <lineage>
        <taxon>Eukaryota</taxon>
        <taxon>Fungi</taxon>
        <taxon>Dikarya</taxon>
        <taxon>Basidiomycota</taxon>
        <taxon>Ustilaginomycotina</taxon>
        <taxon>Exobasidiomycetes</taxon>
        <taxon>Tilletiales</taxon>
        <taxon>Tilletiaceae</taxon>
        <taxon>Tilletia</taxon>
    </lineage>
</organism>
<protein>
    <recommendedName>
        <fullName evidence="8">Glycogen [starch] synthase</fullName>
        <ecNumber evidence="8">2.4.1.11</ecNumber>
    </recommendedName>
</protein>
<evidence type="ECO:0000256" key="8">
    <source>
        <dbReference type="RuleBase" id="RU363104"/>
    </source>
</evidence>
<comment type="function">
    <text evidence="8">Transfers the glycosyl residue from UDP-Glc to the non-reducing end of alpha-1,4-glucan.</text>
</comment>
<feature type="compositionally biased region" description="Polar residues" evidence="9">
    <location>
        <begin position="697"/>
        <end position="721"/>
    </location>
</feature>
<evidence type="ECO:0000313" key="10">
    <source>
        <dbReference type="EMBL" id="KAK0526055.1"/>
    </source>
</evidence>
<reference evidence="10" key="1">
    <citation type="journal article" date="2023" name="PhytoFront">
        <title>Draft Genome Resources of Seven Strains of Tilletia horrida, Causal Agent of Kernel Smut of Rice.</title>
        <authorList>
            <person name="Khanal S."/>
            <person name="Antony Babu S."/>
            <person name="Zhou X.G."/>
        </authorList>
    </citation>
    <scope>NUCLEOTIDE SEQUENCE</scope>
    <source>
        <strain evidence="10">TX3</strain>
    </source>
</reference>
<dbReference type="Gene3D" id="3.40.50.2000">
    <property type="entry name" value="Glycogen Phosphorylase B"/>
    <property type="match status" value="2"/>
</dbReference>
<evidence type="ECO:0000256" key="5">
    <source>
        <dbReference type="ARBA" id="ARBA00023056"/>
    </source>
</evidence>
<dbReference type="FunFam" id="3.40.50.2000:FF:000045">
    <property type="entry name" value="Glycogen [starch] synthase"/>
    <property type="match status" value="1"/>
</dbReference>
<comment type="caution">
    <text evidence="10">The sequence shown here is derived from an EMBL/GenBank/DDBJ whole genome shotgun (WGS) entry which is preliminary data.</text>
</comment>
<proteinExistence type="inferred from homology"/>
<evidence type="ECO:0000256" key="2">
    <source>
        <dbReference type="ARBA" id="ARBA00010686"/>
    </source>
</evidence>
<keyword evidence="11" id="KW-1185">Reference proteome</keyword>
<comment type="similarity">
    <text evidence="2 8">Belongs to the glycosyltransferase 3 family.</text>
</comment>
<dbReference type="GO" id="GO:0004373">
    <property type="term" value="F:alpha-1,4-glucan glucosyltransferase (UDP-glucose donor) activity"/>
    <property type="evidence" value="ECO:0007669"/>
    <property type="project" value="UniProtKB-EC"/>
</dbReference>
<dbReference type="GO" id="GO:0005978">
    <property type="term" value="P:glycogen biosynthetic process"/>
    <property type="evidence" value="ECO:0007669"/>
    <property type="project" value="UniProtKB-KW"/>
</dbReference>
<dbReference type="FunFam" id="3.40.50.2000:FF:000014">
    <property type="entry name" value="Glycogen [starch] synthase"/>
    <property type="match status" value="1"/>
</dbReference>
<evidence type="ECO:0000313" key="11">
    <source>
        <dbReference type="Proteomes" id="UP001176521"/>
    </source>
</evidence>
<dbReference type="GO" id="GO:0005737">
    <property type="term" value="C:cytoplasm"/>
    <property type="evidence" value="ECO:0007669"/>
    <property type="project" value="TreeGrafter"/>
</dbReference>